<comment type="caution">
    <text evidence="3">The sequence shown here is derived from an EMBL/GenBank/DDBJ whole genome shotgun (WGS) entry which is preliminary data.</text>
</comment>
<comment type="subcellular location">
    <subcellularLocation>
        <location evidence="2">Cytoplasm</location>
    </subcellularLocation>
</comment>
<dbReference type="PANTHER" id="PTHR13887:SF47">
    <property type="entry name" value="CLPXP ADAPTER PROTEIN SPXH"/>
    <property type="match status" value="1"/>
</dbReference>
<sequence length="309" mass="36212">MPTNNDTFFCEDDTGLCCPQEPASFYVQSHENKPLEIYLFIDPLCPESWAFEPIVKKLQMDYSPYFQLRYFLGNQLRSMNPSVKETSIRHLVERAKQWDDTACRTGMPCDGNVWKENPISTPKKVFIALKAAELQGKVIGVKYMRQLREALFLHKKNIAEEDVLIQCSDHVEGMDRQEFEKDLYSETAEKAYHADLKTMQEMDVQSFPTLLFFNDNVEEPGLKVPGDYDYEVYENVLTDMLGETPEKCPQMPLEQFLSFYRCVATKEISVVYDWSYETVEKEMKKLQLKQKVEAIPHRFSKLWYYIGQE</sequence>
<dbReference type="Gene3D" id="3.40.30.10">
    <property type="entry name" value="Glutaredoxin"/>
    <property type="match status" value="1"/>
</dbReference>
<dbReference type="AlphaFoldDB" id="A0A840QU77"/>
<dbReference type="RefSeq" id="WP_184665250.1">
    <property type="nucleotide sequence ID" value="NZ_JACHHB010000017.1"/>
</dbReference>
<evidence type="ECO:0000256" key="1">
    <source>
        <dbReference type="ARBA" id="ARBA00022490"/>
    </source>
</evidence>
<dbReference type="GO" id="GO:0005737">
    <property type="term" value="C:cytoplasm"/>
    <property type="evidence" value="ECO:0007669"/>
    <property type="project" value="UniProtKB-SubCell"/>
</dbReference>
<evidence type="ECO:0000313" key="4">
    <source>
        <dbReference type="Proteomes" id="UP000551878"/>
    </source>
</evidence>
<dbReference type="Proteomes" id="UP000551878">
    <property type="component" value="Unassembled WGS sequence"/>
</dbReference>
<dbReference type="PANTHER" id="PTHR13887">
    <property type="entry name" value="GLUTATHIONE S-TRANSFERASE KAPPA"/>
    <property type="match status" value="1"/>
</dbReference>
<dbReference type="InterPro" id="IPR046404">
    <property type="entry name" value="Adapter_SpxH"/>
</dbReference>
<evidence type="ECO:0000256" key="2">
    <source>
        <dbReference type="HAMAP-Rule" id="MF_02245"/>
    </source>
</evidence>
<evidence type="ECO:0000313" key="3">
    <source>
        <dbReference type="EMBL" id="MBB5174848.1"/>
    </source>
</evidence>
<reference evidence="3 4" key="1">
    <citation type="submission" date="2020-08" db="EMBL/GenBank/DDBJ databases">
        <title>Genomic Encyclopedia of Type Strains, Phase IV (KMG-IV): sequencing the most valuable type-strain genomes for metagenomic binning, comparative biology and taxonomic classification.</title>
        <authorList>
            <person name="Goeker M."/>
        </authorList>
    </citation>
    <scope>NUCLEOTIDE SEQUENCE [LARGE SCALE GENOMIC DNA]</scope>
    <source>
        <strain evidence="3 4">DSM 24696</strain>
    </source>
</reference>
<comment type="similarity">
    <text evidence="2">Belongs to the SpxH family.</text>
</comment>
<dbReference type="HAMAP" id="MF_02245">
    <property type="entry name" value="Adapter_SpxH"/>
    <property type="match status" value="1"/>
</dbReference>
<comment type="subunit">
    <text evidence="2">Interacts with Spx.</text>
</comment>
<dbReference type="Gene3D" id="1.10.472.60">
    <property type="entry name" value="putative protein disulfide isomerase domain"/>
    <property type="match status" value="1"/>
</dbReference>
<keyword evidence="4" id="KW-1185">Reference proteome</keyword>
<dbReference type="SUPFAM" id="SSF52833">
    <property type="entry name" value="Thioredoxin-like"/>
    <property type="match status" value="1"/>
</dbReference>
<keyword evidence="1 2" id="KW-0963">Cytoplasm</keyword>
<name>A0A840QU77_9BACI</name>
<organism evidence="3 4">
    <name type="scientific">Texcoconibacillus texcoconensis</name>
    <dbReference type="NCBI Taxonomy" id="1095777"/>
    <lineage>
        <taxon>Bacteria</taxon>
        <taxon>Bacillati</taxon>
        <taxon>Bacillota</taxon>
        <taxon>Bacilli</taxon>
        <taxon>Bacillales</taxon>
        <taxon>Bacillaceae</taxon>
        <taxon>Texcoconibacillus</taxon>
    </lineage>
</organism>
<dbReference type="Pfam" id="PF13743">
    <property type="entry name" value="Thioredoxin_5"/>
    <property type="match status" value="1"/>
</dbReference>
<proteinExistence type="inferred from homology"/>
<accession>A0A840QU77</accession>
<dbReference type="CDD" id="cd03025">
    <property type="entry name" value="DsbA_FrnE_like"/>
    <property type="match status" value="1"/>
</dbReference>
<dbReference type="GO" id="GO:0016853">
    <property type="term" value="F:isomerase activity"/>
    <property type="evidence" value="ECO:0007669"/>
    <property type="project" value="UniProtKB-KW"/>
</dbReference>
<comment type="function">
    <text evidence="2">Adapter protein required for efficient degradation of Spx by ClpXP under non-stress conditions. Interaction with Spx stabilizes Spx and exposes the C-terminus of Spx for recognition and proteolysis by ClpXP.</text>
</comment>
<dbReference type="InterPro" id="IPR036249">
    <property type="entry name" value="Thioredoxin-like_sf"/>
</dbReference>
<dbReference type="EMBL" id="JACHHB010000017">
    <property type="protein sequence ID" value="MBB5174848.1"/>
    <property type="molecule type" value="Genomic_DNA"/>
</dbReference>
<gene>
    <name evidence="2" type="primary">spxH</name>
    <name evidence="3" type="ORF">HNQ41_003071</name>
</gene>
<keyword evidence="3" id="KW-0413">Isomerase</keyword>
<protein>
    <recommendedName>
        <fullName evidence="2">ClpXP adapter protein SpxH</fullName>
    </recommendedName>
</protein>